<keyword evidence="7" id="KW-0648">Protein biosynthesis</keyword>
<name>A0ABV7JL25_9SPHI</name>
<keyword evidence="10" id="KW-1185">Reference proteome</keyword>
<dbReference type="InterPro" id="IPR000924">
    <property type="entry name" value="Glu/Gln-tRNA-synth"/>
</dbReference>
<comment type="caution">
    <text evidence="9">The sequence shown here is derived from an EMBL/GenBank/DDBJ whole genome shotgun (WGS) entry which is preliminary data.</text>
</comment>
<dbReference type="GO" id="GO:0016874">
    <property type="term" value="F:ligase activity"/>
    <property type="evidence" value="ECO:0007669"/>
    <property type="project" value="UniProtKB-KW"/>
</dbReference>
<evidence type="ECO:0000256" key="1">
    <source>
        <dbReference type="ARBA" id="ARBA00022598"/>
    </source>
</evidence>
<evidence type="ECO:0000259" key="8">
    <source>
        <dbReference type="Pfam" id="PF00749"/>
    </source>
</evidence>
<keyword evidence="6 7" id="KW-0030">Aminoacyl-tRNA synthetase</keyword>
<keyword evidence="4" id="KW-0862">Zinc</keyword>
<dbReference type="PANTHER" id="PTHR43311">
    <property type="entry name" value="GLUTAMATE--TRNA LIGASE"/>
    <property type="match status" value="1"/>
</dbReference>
<evidence type="ECO:0000256" key="4">
    <source>
        <dbReference type="ARBA" id="ARBA00022833"/>
    </source>
</evidence>
<dbReference type="SUPFAM" id="SSF52374">
    <property type="entry name" value="Nucleotidylyl transferase"/>
    <property type="match status" value="1"/>
</dbReference>
<dbReference type="Pfam" id="PF00749">
    <property type="entry name" value="tRNA-synt_1c"/>
    <property type="match status" value="2"/>
</dbReference>
<dbReference type="PROSITE" id="PS00178">
    <property type="entry name" value="AA_TRNA_LIGASE_I"/>
    <property type="match status" value="1"/>
</dbReference>
<dbReference type="InterPro" id="IPR014729">
    <property type="entry name" value="Rossmann-like_a/b/a_fold"/>
</dbReference>
<keyword evidence="1 7" id="KW-0436">Ligase</keyword>
<evidence type="ECO:0000256" key="7">
    <source>
        <dbReference type="RuleBase" id="RU363037"/>
    </source>
</evidence>
<accession>A0ABV7JL25</accession>
<feature type="domain" description="Glutamyl/glutaminyl-tRNA synthetase class Ib catalytic" evidence="8">
    <location>
        <begin position="155"/>
        <end position="259"/>
    </location>
</feature>
<evidence type="ECO:0000256" key="2">
    <source>
        <dbReference type="ARBA" id="ARBA00022723"/>
    </source>
</evidence>
<evidence type="ECO:0000313" key="9">
    <source>
        <dbReference type="EMBL" id="MFC3198784.1"/>
    </source>
</evidence>
<evidence type="ECO:0000256" key="6">
    <source>
        <dbReference type="ARBA" id="ARBA00023146"/>
    </source>
</evidence>
<keyword evidence="3 7" id="KW-0547">Nucleotide-binding</keyword>
<dbReference type="InterPro" id="IPR049940">
    <property type="entry name" value="GluQ/Sye"/>
</dbReference>
<keyword evidence="5 7" id="KW-0067">ATP-binding</keyword>
<evidence type="ECO:0000256" key="5">
    <source>
        <dbReference type="ARBA" id="ARBA00022840"/>
    </source>
</evidence>
<comment type="similarity">
    <text evidence="7">Belongs to the class-I aminoacyl-tRNA synthetase family.</text>
</comment>
<dbReference type="Gene3D" id="3.40.50.620">
    <property type="entry name" value="HUPs"/>
    <property type="match status" value="2"/>
</dbReference>
<dbReference type="Proteomes" id="UP001595526">
    <property type="component" value="Unassembled WGS sequence"/>
</dbReference>
<feature type="domain" description="Glutamyl/glutaminyl-tRNA synthetase class Ib catalytic" evidence="8">
    <location>
        <begin position="6"/>
        <end position="116"/>
    </location>
</feature>
<reference evidence="10" key="1">
    <citation type="journal article" date="2019" name="Int. J. Syst. Evol. Microbiol.">
        <title>The Global Catalogue of Microorganisms (GCM) 10K type strain sequencing project: providing services to taxonomists for standard genome sequencing and annotation.</title>
        <authorList>
            <consortium name="The Broad Institute Genomics Platform"/>
            <consortium name="The Broad Institute Genome Sequencing Center for Infectious Disease"/>
            <person name="Wu L."/>
            <person name="Ma J."/>
        </authorList>
    </citation>
    <scope>NUCLEOTIDE SEQUENCE [LARGE SCALE GENOMIC DNA]</scope>
    <source>
        <strain evidence="10">KCTC 52416</strain>
    </source>
</reference>
<dbReference type="RefSeq" id="WP_379023773.1">
    <property type="nucleotide sequence ID" value="NZ_JBHRTA010000038.1"/>
</dbReference>
<proteinExistence type="inferred from homology"/>
<dbReference type="InterPro" id="IPR020058">
    <property type="entry name" value="Glu/Gln-tRNA-synth_Ib_cat-dom"/>
</dbReference>
<keyword evidence="2" id="KW-0479">Metal-binding</keyword>
<gene>
    <name evidence="9" type="ORF">ACFOET_14275</name>
</gene>
<evidence type="ECO:0000256" key="3">
    <source>
        <dbReference type="ARBA" id="ARBA00022741"/>
    </source>
</evidence>
<dbReference type="InterPro" id="IPR001412">
    <property type="entry name" value="aa-tRNA-synth_I_CS"/>
</dbReference>
<dbReference type="EMBL" id="JBHRTA010000038">
    <property type="protein sequence ID" value="MFC3198784.1"/>
    <property type="molecule type" value="Genomic_DNA"/>
</dbReference>
<dbReference type="PANTHER" id="PTHR43311:SF1">
    <property type="entry name" value="GLUTAMYL-Q TRNA(ASP) SYNTHETASE"/>
    <property type="match status" value="1"/>
</dbReference>
<organism evidence="9 10">
    <name type="scientific">Parapedobacter deserti</name>
    <dbReference type="NCBI Taxonomy" id="1912957"/>
    <lineage>
        <taxon>Bacteria</taxon>
        <taxon>Pseudomonadati</taxon>
        <taxon>Bacteroidota</taxon>
        <taxon>Sphingobacteriia</taxon>
        <taxon>Sphingobacteriales</taxon>
        <taxon>Sphingobacteriaceae</taxon>
        <taxon>Parapedobacter</taxon>
    </lineage>
</organism>
<dbReference type="PRINTS" id="PR00987">
    <property type="entry name" value="TRNASYNTHGLU"/>
</dbReference>
<protein>
    <submittedName>
        <fullName evidence="9">Glutamate--tRNA ligase family protein</fullName>
    </submittedName>
</protein>
<evidence type="ECO:0000313" key="10">
    <source>
        <dbReference type="Proteomes" id="UP001595526"/>
    </source>
</evidence>
<sequence>MQQFTSTRIAPTPSGFLHLGNAYSFALTAALAKRSGAQILLRIDDLDRKRVKSEYLADIFDTLSYLEIPWDTGPRDYHEYEATFSQVHRMALYEDALRQLRAKGVVFACDCSRTTLLNGHPQGVYTGACKTKRLSLDTPGCSWRIDTAAAALPEYMQYFVVRKKDGFPAYQLASLVDDTHFGIDLVVRGSDLWESTQAQTYLAEVLGYPAFRDATFCHHPLLTANGQEKLSKSAGATSVRYFRRQGIAKEEIYQTIGRLLGLAYPVYGWQDLVPSIG</sequence>